<protein>
    <submittedName>
        <fullName evidence="1">Uncharacterized protein</fullName>
    </submittedName>
</protein>
<reference evidence="1" key="1">
    <citation type="submission" date="2018-05" db="EMBL/GenBank/DDBJ databases">
        <authorList>
            <person name="Lanie J.A."/>
            <person name="Ng W.-L."/>
            <person name="Kazmierczak K.M."/>
            <person name="Andrzejewski T.M."/>
            <person name="Davidsen T.M."/>
            <person name="Wayne K.J."/>
            <person name="Tettelin H."/>
            <person name="Glass J.I."/>
            <person name="Rusch D."/>
            <person name="Podicherti R."/>
            <person name="Tsui H.-C.T."/>
            <person name="Winkler M.E."/>
        </authorList>
    </citation>
    <scope>NUCLEOTIDE SEQUENCE</scope>
</reference>
<gene>
    <name evidence="1" type="ORF">METZ01_LOCUS444073</name>
</gene>
<evidence type="ECO:0000313" key="1">
    <source>
        <dbReference type="EMBL" id="SVD91219.1"/>
    </source>
</evidence>
<accession>A0A382Z7P4</accession>
<name>A0A382Z7P4_9ZZZZ</name>
<sequence length="27" mass="3152">MSKKSLIFLNSIRLDRGATSKHKNYDK</sequence>
<organism evidence="1">
    <name type="scientific">marine metagenome</name>
    <dbReference type="NCBI Taxonomy" id="408172"/>
    <lineage>
        <taxon>unclassified sequences</taxon>
        <taxon>metagenomes</taxon>
        <taxon>ecological metagenomes</taxon>
    </lineage>
</organism>
<dbReference type="EMBL" id="UINC01181498">
    <property type="protein sequence ID" value="SVD91219.1"/>
    <property type="molecule type" value="Genomic_DNA"/>
</dbReference>
<dbReference type="AlphaFoldDB" id="A0A382Z7P4"/>
<proteinExistence type="predicted"/>